<dbReference type="InterPro" id="IPR037913">
    <property type="entry name" value="ACD_IbpA/B"/>
</dbReference>
<dbReference type="PROSITE" id="PS01031">
    <property type="entry name" value="SHSP"/>
    <property type="match status" value="1"/>
</dbReference>
<name>A0ABV4AUT0_9GAMM</name>
<sequence length="155" mass="17725">MRTVLDFSPLHRSSIGFERIFGLLEAAQAQPSDNWPPFDTMKLSEDRYRISMAVAGFKRDEIDISVQENLLVVKGERKNDVEGEYLHRGIASRPFVRRFELAEHVRVTDAHLADGLLNISLKRELPEAMKPRRIQINTDDATLAKVRQIEQQAVA</sequence>
<reference evidence="5 6" key="1">
    <citation type="submission" date="2024-07" db="EMBL/GenBank/DDBJ databases">
        <title>Molecular mechanisms and environmental adaptations of flagellar loss and biofilm growth of Rhodanobacter under environmental stress.</title>
        <authorList>
            <person name="Chen M."/>
        </authorList>
    </citation>
    <scope>NUCLEOTIDE SEQUENCE [LARGE SCALE GENOMIC DNA]</scope>
    <source>
        <strain evidence="5 6">RS22</strain>
    </source>
</reference>
<evidence type="ECO:0000256" key="1">
    <source>
        <dbReference type="ARBA" id="ARBA00023016"/>
    </source>
</evidence>
<evidence type="ECO:0000313" key="6">
    <source>
        <dbReference type="Proteomes" id="UP001562159"/>
    </source>
</evidence>
<keyword evidence="1" id="KW-0346">Stress response</keyword>
<dbReference type="Proteomes" id="UP001562159">
    <property type="component" value="Unassembled WGS sequence"/>
</dbReference>
<organism evidence="5 6">
    <name type="scientific">Rhodanobacter humi</name>
    <dbReference type="NCBI Taxonomy" id="1888173"/>
    <lineage>
        <taxon>Bacteria</taxon>
        <taxon>Pseudomonadati</taxon>
        <taxon>Pseudomonadota</taxon>
        <taxon>Gammaproteobacteria</taxon>
        <taxon>Lysobacterales</taxon>
        <taxon>Rhodanobacteraceae</taxon>
        <taxon>Rhodanobacter</taxon>
    </lineage>
</organism>
<dbReference type="Pfam" id="PF00011">
    <property type="entry name" value="HSP20"/>
    <property type="match status" value="1"/>
</dbReference>
<evidence type="ECO:0000256" key="3">
    <source>
        <dbReference type="RuleBase" id="RU003616"/>
    </source>
</evidence>
<dbReference type="InterPro" id="IPR002068">
    <property type="entry name" value="A-crystallin/Hsp20_dom"/>
</dbReference>
<accession>A0ABV4AUT0</accession>
<feature type="domain" description="SHSP" evidence="4">
    <location>
        <begin position="29"/>
        <end position="139"/>
    </location>
</feature>
<protein>
    <submittedName>
        <fullName evidence="5">Hsp20 family protein</fullName>
    </submittedName>
</protein>
<evidence type="ECO:0000256" key="2">
    <source>
        <dbReference type="PROSITE-ProRule" id="PRU00285"/>
    </source>
</evidence>
<dbReference type="CDD" id="cd06470">
    <property type="entry name" value="ACD_IbpA-B_like"/>
    <property type="match status" value="1"/>
</dbReference>
<dbReference type="PANTHER" id="PTHR47062:SF1">
    <property type="entry name" value="SMALL HEAT SHOCK PROTEIN IBPA"/>
    <property type="match status" value="1"/>
</dbReference>
<dbReference type="Gene3D" id="2.60.40.790">
    <property type="match status" value="1"/>
</dbReference>
<keyword evidence="6" id="KW-1185">Reference proteome</keyword>
<proteinExistence type="inferred from homology"/>
<dbReference type="InterPro" id="IPR008978">
    <property type="entry name" value="HSP20-like_chaperone"/>
</dbReference>
<comment type="caution">
    <text evidence="5">The sequence shown here is derived from an EMBL/GenBank/DDBJ whole genome shotgun (WGS) entry which is preliminary data.</text>
</comment>
<gene>
    <name evidence="5" type="ORF">AB7878_12025</name>
</gene>
<dbReference type="PANTHER" id="PTHR47062">
    <property type="match status" value="1"/>
</dbReference>
<dbReference type="EMBL" id="JBGBPY010000001">
    <property type="protein sequence ID" value="MEY2183144.1"/>
    <property type="molecule type" value="Genomic_DNA"/>
</dbReference>
<evidence type="ECO:0000313" key="5">
    <source>
        <dbReference type="EMBL" id="MEY2183144.1"/>
    </source>
</evidence>
<comment type="similarity">
    <text evidence="2 3">Belongs to the small heat shock protein (HSP20) family.</text>
</comment>
<evidence type="ECO:0000259" key="4">
    <source>
        <dbReference type="PROSITE" id="PS01031"/>
    </source>
</evidence>
<dbReference type="SUPFAM" id="SSF49764">
    <property type="entry name" value="HSP20-like chaperones"/>
    <property type="match status" value="1"/>
</dbReference>